<name>A0A7H8NH34_9ACTN</name>
<dbReference type="PANTHER" id="PTHR42920">
    <property type="entry name" value="OS03G0707200 PROTEIN-RELATED"/>
    <property type="match status" value="1"/>
</dbReference>
<gene>
    <name evidence="10" type="ORF">HUT08_34515</name>
</gene>
<keyword evidence="5 8" id="KW-1133">Transmembrane helix</keyword>
<evidence type="ECO:0000256" key="7">
    <source>
        <dbReference type="SAM" id="MobiDB-lite"/>
    </source>
</evidence>
<sequence>MDHSDSAHQRRGALLAALACTLVGASFTANSVLSDFPHAGGQAIRYALASLLLFPLVGRRGLAPLRTLGWRGWGWLAGLAGVGMVGFNLAVLAAERTSEPAVPGVFVGCAPVVIAVIVPALDGRRPARAVLCGALLVAAGAFTVQGWGRADLPGIAWSVAALGGEVVFALAALPVLRTVGPVLLSAAASAIGAVEALGLAVLMDGRGWLRMPDAGEGAALLWQTLVVTVIGFVCWYRGMQRIGPERATLFSGLIPVAAAITAPAVGAGGYGPAQAAGSLLVGTGVAVGSGAFGQRLRGRRRERVVASGAPGAAADAPAPAPPRQRRRAAVRRAAPTVRGPVLSRTRPAPPRRRRQPDERPAPHDLPRATARRAAPARARADRRRARRRPRSRGARPGRGAPRAAPRGDDARPRR</sequence>
<reference evidence="10 11" key="1">
    <citation type="submission" date="2020-06" db="EMBL/GenBank/DDBJ databases">
        <title>Genome mining for natural products.</title>
        <authorList>
            <person name="Zhang B."/>
            <person name="Shi J."/>
            <person name="Ge H."/>
        </authorList>
    </citation>
    <scope>NUCLEOTIDE SEQUENCE [LARGE SCALE GENOMIC DNA]</scope>
    <source>
        <strain evidence="10 11">NA00687</strain>
    </source>
</reference>
<keyword evidence="11" id="KW-1185">Reference proteome</keyword>
<keyword evidence="4 8" id="KW-0812">Transmembrane</keyword>
<proteinExistence type="inferred from homology"/>
<feature type="compositionally biased region" description="Basic and acidic residues" evidence="7">
    <location>
        <begin position="405"/>
        <end position="414"/>
    </location>
</feature>
<dbReference type="InterPro" id="IPR037185">
    <property type="entry name" value="EmrE-like"/>
</dbReference>
<evidence type="ECO:0000259" key="9">
    <source>
        <dbReference type="Pfam" id="PF00892"/>
    </source>
</evidence>
<dbReference type="GO" id="GO:0005886">
    <property type="term" value="C:plasma membrane"/>
    <property type="evidence" value="ECO:0007669"/>
    <property type="project" value="UniProtKB-SubCell"/>
</dbReference>
<feature type="region of interest" description="Disordered" evidence="7">
    <location>
        <begin position="302"/>
        <end position="414"/>
    </location>
</feature>
<feature type="transmembrane region" description="Helical" evidence="8">
    <location>
        <begin position="248"/>
        <end position="267"/>
    </location>
</feature>
<keyword evidence="3" id="KW-1003">Cell membrane</keyword>
<dbReference type="RefSeq" id="WP_176165529.1">
    <property type="nucleotide sequence ID" value="NZ_CP054929.1"/>
</dbReference>
<feature type="compositionally biased region" description="Low complexity" evidence="7">
    <location>
        <begin position="305"/>
        <end position="317"/>
    </location>
</feature>
<protein>
    <submittedName>
        <fullName evidence="10">DMT family transporter</fullName>
    </submittedName>
</protein>
<feature type="compositionally biased region" description="Basic residues" evidence="7">
    <location>
        <begin position="380"/>
        <end position="395"/>
    </location>
</feature>
<comment type="similarity">
    <text evidence="2">Belongs to the EamA transporter family.</text>
</comment>
<dbReference type="InterPro" id="IPR051258">
    <property type="entry name" value="Diverse_Substrate_Transporter"/>
</dbReference>
<feature type="transmembrane region" description="Helical" evidence="8">
    <location>
        <begin position="74"/>
        <end position="94"/>
    </location>
</feature>
<evidence type="ECO:0000256" key="3">
    <source>
        <dbReference type="ARBA" id="ARBA00022475"/>
    </source>
</evidence>
<evidence type="ECO:0000256" key="4">
    <source>
        <dbReference type="ARBA" id="ARBA00022692"/>
    </source>
</evidence>
<feature type="transmembrane region" description="Helical" evidence="8">
    <location>
        <begin position="218"/>
        <end position="236"/>
    </location>
</feature>
<feature type="transmembrane region" description="Helical" evidence="8">
    <location>
        <begin position="154"/>
        <end position="176"/>
    </location>
</feature>
<feature type="transmembrane region" description="Helical" evidence="8">
    <location>
        <begin position="44"/>
        <end position="62"/>
    </location>
</feature>
<dbReference type="Pfam" id="PF00892">
    <property type="entry name" value="EamA"/>
    <property type="match status" value="1"/>
</dbReference>
<feature type="transmembrane region" description="Helical" evidence="8">
    <location>
        <begin position="128"/>
        <end position="148"/>
    </location>
</feature>
<feature type="compositionally biased region" description="Basic and acidic residues" evidence="7">
    <location>
        <begin position="355"/>
        <end position="366"/>
    </location>
</feature>
<evidence type="ECO:0000256" key="6">
    <source>
        <dbReference type="ARBA" id="ARBA00023136"/>
    </source>
</evidence>
<dbReference type="SUPFAM" id="SSF103481">
    <property type="entry name" value="Multidrug resistance efflux transporter EmrE"/>
    <property type="match status" value="2"/>
</dbReference>
<organism evidence="10 11">
    <name type="scientific">Streptomyces buecherae</name>
    <dbReference type="NCBI Taxonomy" id="2763006"/>
    <lineage>
        <taxon>Bacteria</taxon>
        <taxon>Bacillati</taxon>
        <taxon>Actinomycetota</taxon>
        <taxon>Actinomycetes</taxon>
        <taxon>Kitasatosporales</taxon>
        <taxon>Streptomycetaceae</taxon>
        <taxon>Streptomyces</taxon>
    </lineage>
</organism>
<accession>A0A7H8NH34</accession>
<feature type="transmembrane region" description="Helical" evidence="8">
    <location>
        <begin position="100"/>
        <end position="121"/>
    </location>
</feature>
<feature type="domain" description="EamA" evidence="9">
    <location>
        <begin position="11"/>
        <end position="143"/>
    </location>
</feature>
<feature type="transmembrane region" description="Helical" evidence="8">
    <location>
        <begin position="183"/>
        <end position="203"/>
    </location>
</feature>
<dbReference type="AlphaFoldDB" id="A0A7H8NH34"/>
<comment type="subcellular location">
    <subcellularLocation>
        <location evidence="1">Cell membrane</location>
        <topology evidence="1">Multi-pass membrane protein</topology>
    </subcellularLocation>
</comment>
<evidence type="ECO:0000256" key="2">
    <source>
        <dbReference type="ARBA" id="ARBA00007362"/>
    </source>
</evidence>
<dbReference type="Proteomes" id="UP000509303">
    <property type="component" value="Chromosome"/>
</dbReference>
<evidence type="ECO:0000256" key="1">
    <source>
        <dbReference type="ARBA" id="ARBA00004651"/>
    </source>
</evidence>
<feature type="transmembrane region" description="Helical" evidence="8">
    <location>
        <begin position="273"/>
        <end position="293"/>
    </location>
</feature>
<dbReference type="EMBL" id="CP054929">
    <property type="protein sequence ID" value="QKW53825.1"/>
    <property type="molecule type" value="Genomic_DNA"/>
</dbReference>
<evidence type="ECO:0000313" key="10">
    <source>
        <dbReference type="EMBL" id="QKW53825.1"/>
    </source>
</evidence>
<keyword evidence="6 8" id="KW-0472">Membrane</keyword>
<dbReference type="InterPro" id="IPR000620">
    <property type="entry name" value="EamA_dom"/>
</dbReference>
<evidence type="ECO:0000256" key="8">
    <source>
        <dbReference type="SAM" id="Phobius"/>
    </source>
</evidence>
<dbReference type="PANTHER" id="PTHR42920:SF11">
    <property type="entry name" value="INNER MEMBRANE PROTEIN YTFF"/>
    <property type="match status" value="1"/>
</dbReference>
<feature type="compositionally biased region" description="Low complexity" evidence="7">
    <location>
        <begin position="331"/>
        <end position="346"/>
    </location>
</feature>
<evidence type="ECO:0000256" key="5">
    <source>
        <dbReference type="ARBA" id="ARBA00022989"/>
    </source>
</evidence>
<feature type="compositionally biased region" description="Low complexity" evidence="7">
    <location>
        <begin position="367"/>
        <end position="377"/>
    </location>
</feature>
<evidence type="ECO:0000313" key="11">
    <source>
        <dbReference type="Proteomes" id="UP000509303"/>
    </source>
</evidence>